<dbReference type="Gene3D" id="3.10.10.10">
    <property type="entry name" value="HIV Type 1 Reverse Transcriptase, subunit A, domain 1"/>
    <property type="match status" value="1"/>
</dbReference>
<name>A0A6J8DXK9_MYTCO</name>
<feature type="compositionally biased region" description="Basic and acidic residues" evidence="1">
    <location>
        <begin position="101"/>
        <end position="113"/>
    </location>
</feature>
<dbReference type="Gene3D" id="2.40.70.10">
    <property type="entry name" value="Acid Proteases"/>
    <property type="match status" value="1"/>
</dbReference>
<dbReference type="SUPFAM" id="SSF56672">
    <property type="entry name" value="DNA/RNA polymerases"/>
    <property type="match status" value="1"/>
</dbReference>
<feature type="region of interest" description="Disordered" evidence="1">
    <location>
        <begin position="79"/>
        <end position="113"/>
    </location>
</feature>
<dbReference type="PANTHER" id="PTHR37984">
    <property type="entry name" value="PROTEIN CBG26694"/>
    <property type="match status" value="1"/>
</dbReference>
<evidence type="ECO:0000256" key="1">
    <source>
        <dbReference type="SAM" id="MobiDB-lite"/>
    </source>
</evidence>
<dbReference type="InterPro" id="IPR043128">
    <property type="entry name" value="Rev_trsase/Diguanyl_cyclase"/>
</dbReference>
<dbReference type="OrthoDB" id="6148559at2759"/>
<dbReference type="Pfam" id="PF00078">
    <property type="entry name" value="RVT_1"/>
    <property type="match status" value="1"/>
</dbReference>
<sequence>MIHSDQGPHENIDSYVTDLKNKAKPCEFEHLSDGLIRDRIVCGIQNEGCRARLLREADLTLAKAIDTCRAQEISSQQLKSLKSTEEHSVNAVKQVSKPRYRQNDSHKNQRSVHGERQALCKNCGRIHGKRNCPAFGKECHSYNKKNHFAKYCMSKQKKKIDAIQYDYNYDSEDELFIGTVSVDSIQQGEEWKESMTLNKQSVVFKLDTGAQANIISEKLFRKLSLPDNRTEKTNIKLVTYDGHKISPIGTRMLECTFKDRKYNLKFFIVPTDSQPILSADTCSEIGAIVRVRAVDKPLTKEEVISDYGEIFKGLGTLPKTHHIEVNPLIPSIVHPPRKIPAALRDQVRTELDRMESLGVIAKQDEPTDWVHSMVVVRKPGKLRVYIDPKDLNCAIKREHYHLETIDEIVERLPKASVFSRFDATHGFWQIQLDEDSSKLLTFNTPFGRYRYRRLPFGISSAPEVFSKAVREMFVDLPGVECIVDDILVWGENDEQHDYRVRKMLNRCRQMNFR</sequence>
<feature type="domain" description="Reverse transcriptase" evidence="2">
    <location>
        <begin position="378"/>
        <end position="512"/>
    </location>
</feature>
<dbReference type="InterPro" id="IPR000477">
    <property type="entry name" value="RT_dom"/>
</dbReference>
<dbReference type="EMBL" id="CACVKT020007959">
    <property type="protein sequence ID" value="CAC5412034.1"/>
    <property type="molecule type" value="Genomic_DNA"/>
</dbReference>
<dbReference type="InterPro" id="IPR021109">
    <property type="entry name" value="Peptidase_aspartic_dom_sf"/>
</dbReference>
<protein>
    <recommendedName>
        <fullName evidence="2">Reverse transcriptase domain-containing protein</fullName>
    </recommendedName>
</protein>
<accession>A0A6J8DXK9</accession>
<reference evidence="3 4" key="1">
    <citation type="submission" date="2020-06" db="EMBL/GenBank/DDBJ databases">
        <authorList>
            <person name="Li R."/>
            <person name="Bekaert M."/>
        </authorList>
    </citation>
    <scope>NUCLEOTIDE SEQUENCE [LARGE SCALE GENOMIC DNA]</scope>
    <source>
        <strain evidence="4">wild</strain>
    </source>
</reference>
<evidence type="ECO:0000259" key="2">
    <source>
        <dbReference type="Pfam" id="PF00078"/>
    </source>
</evidence>
<keyword evidence="4" id="KW-1185">Reference proteome</keyword>
<dbReference type="Proteomes" id="UP000507470">
    <property type="component" value="Unassembled WGS sequence"/>
</dbReference>
<dbReference type="SUPFAM" id="SSF50630">
    <property type="entry name" value="Acid proteases"/>
    <property type="match status" value="1"/>
</dbReference>
<proteinExistence type="predicted"/>
<organism evidence="3 4">
    <name type="scientific">Mytilus coruscus</name>
    <name type="common">Sea mussel</name>
    <dbReference type="NCBI Taxonomy" id="42192"/>
    <lineage>
        <taxon>Eukaryota</taxon>
        <taxon>Metazoa</taxon>
        <taxon>Spiralia</taxon>
        <taxon>Lophotrochozoa</taxon>
        <taxon>Mollusca</taxon>
        <taxon>Bivalvia</taxon>
        <taxon>Autobranchia</taxon>
        <taxon>Pteriomorphia</taxon>
        <taxon>Mytilida</taxon>
        <taxon>Mytiloidea</taxon>
        <taxon>Mytilidae</taxon>
        <taxon>Mytilinae</taxon>
        <taxon>Mytilus</taxon>
    </lineage>
</organism>
<dbReference type="InterPro" id="IPR043502">
    <property type="entry name" value="DNA/RNA_pol_sf"/>
</dbReference>
<evidence type="ECO:0000313" key="4">
    <source>
        <dbReference type="Proteomes" id="UP000507470"/>
    </source>
</evidence>
<dbReference type="CDD" id="cd01647">
    <property type="entry name" value="RT_LTR"/>
    <property type="match status" value="1"/>
</dbReference>
<gene>
    <name evidence="3" type="ORF">MCOR_45058</name>
</gene>
<dbReference type="InterPro" id="IPR050951">
    <property type="entry name" value="Retrovirus_Pol_polyprotein"/>
</dbReference>
<dbReference type="CDD" id="cd05481">
    <property type="entry name" value="retropepsin_like_LTR_1"/>
    <property type="match status" value="1"/>
</dbReference>
<dbReference type="AlphaFoldDB" id="A0A6J8DXK9"/>
<dbReference type="PANTHER" id="PTHR37984:SF8">
    <property type="entry name" value="CCHC-TYPE DOMAIN-CONTAINING PROTEIN"/>
    <property type="match status" value="1"/>
</dbReference>
<evidence type="ECO:0000313" key="3">
    <source>
        <dbReference type="EMBL" id="CAC5412034.1"/>
    </source>
</evidence>
<dbReference type="Gene3D" id="3.30.70.270">
    <property type="match status" value="1"/>
</dbReference>